<keyword evidence="4 8" id="KW-1133">Transmembrane helix</keyword>
<accession>A0A9E7V2C5</accession>
<evidence type="ECO:0000256" key="4">
    <source>
        <dbReference type="ARBA" id="ARBA00022989"/>
    </source>
</evidence>
<feature type="compositionally biased region" description="Polar residues" evidence="7">
    <location>
        <begin position="514"/>
        <end position="525"/>
    </location>
</feature>
<evidence type="ECO:0000256" key="8">
    <source>
        <dbReference type="SAM" id="Phobius"/>
    </source>
</evidence>
<protein>
    <submittedName>
        <fullName evidence="10">Non-structural transmembrane glycoprotein</fullName>
    </submittedName>
</protein>
<keyword evidence="6" id="KW-0325">Glycoprotein</keyword>
<reference evidence="10" key="1">
    <citation type="submission" date="2022-05" db="EMBL/GenBank/DDBJ databases">
        <authorList>
            <person name="Cao W."/>
            <person name="Jia N."/>
            <person name="Lam T.T.-Y."/>
            <person name="Ni X."/>
            <person name="Liu J."/>
        </authorList>
    </citation>
    <scope>NUCLEOTIDE SEQUENCE</scope>
    <source>
        <strain evidence="10">TIGMIC 1</strain>
    </source>
</reference>
<evidence type="ECO:0000256" key="2">
    <source>
        <dbReference type="ARBA" id="ARBA00022692"/>
    </source>
</evidence>
<feature type="compositionally biased region" description="Polar residues" evidence="7">
    <location>
        <begin position="487"/>
        <end position="498"/>
    </location>
</feature>
<dbReference type="SUPFAM" id="SSF161008">
    <property type="entry name" value="Viral glycoprotein ectodomain-like"/>
    <property type="match status" value="1"/>
</dbReference>
<feature type="region of interest" description="Disordered" evidence="7">
    <location>
        <begin position="480"/>
        <end position="525"/>
    </location>
</feature>
<evidence type="ECO:0000256" key="7">
    <source>
        <dbReference type="SAM" id="MobiDB-lite"/>
    </source>
</evidence>
<dbReference type="InterPro" id="IPR001903">
    <property type="entry name" value="Rhabdo_glycop_FD"/>
</dbReference>
<organism evidence="10">
    <name type="scientific">Huanggang Rhabd tick virus 2</name>
    <dbReference type="NCBI Taxonomy" id="2972329"/>
    <lineage>
        <taxon>Viruses</taxon>
        <taxon>Riboviria</taxon>
        <taxon>Orthornavirae</taxon>
        <taxon>Negarnaviricota</taxon>
        <taxon>Haploviricotina</taxon>
        <taxon>Monjiviricetes</taxon>
        <taxon>Mononegavirales</taxon>
        <taxon>Rhabdoviridae</taxon>
        <taxon>Alpharhabdovirinae</taxon>
        <taxon>Ephemerovirus</taxon>
        <taxon>Ephemerovirus huanggang</taxon>
    </lineage>
</organism>
<dbReference type="Pfam" id="PF00974">
    <property type="entry name" value="Rhabdo_glycop_FD"/>
    <property type="match status" value="1"/>
</dbReference>
<keyword evidence="2 8" id="KW-0812">Transmembrane</keyword>
<evidence type="ECO:0000256" key="6">
    <source>
        <dbReference type="ARBA" id="ARBA00023180"/>
    </source>
</evidence>
<proteinExistence type="predicted"/>
<feature type="compositionally biased region" description="Basic and acidic residues" evidence="7">
    <location>
        <begin position="499"/>
        <end position="512"/>
    </location>
</feature>
<evidence type="ECO:0000256" key="1">
    <source>
        <dbReference type="ARBA" id="ARBA00004479"/>
    </source>
</evidence>
<evidence type="ECO:0000256" key="5">
    <source>
        <dbReference type="ARBA" id="ARBA00023136"/>
    </source>
</evidence>
<evidence type="ECO:0000256" key="3">
    <source>
        <dbReference type="ARBA" id="ARBA00022729"/>
    </source>
</evidence>
<evidence type="ECO:0000259" key="9">
    <source>
        <dbReference type="Pfam" id="PF00974"/>
    </source>
</evidence>
<sequence length="595" mass="69217">MWTVELLILSFDLVIGVWVNHPFNCTKLSDESGLKYLCGDDSPINIRDDLLDSKYSEIGEICTPDFRRSDNIQGYYCTTVKKTTECEVLTNLDNKIRYYSISYLKSREDCLEYIRHKGIDSEYPFHPPPRCTPGILERQEKEFTVIKEASMQANPFLEDSTDVYLLNNHTDDYQSVWHRSELCQVKNWRCHGQKNYIPLEIFKNDDQISIRLELIKLGIIYDSHFGSIPIKGSCEMTFCGRKVLKLPGGGIIAVNWRPLYKNVPKCVSQDLIERGIKDLSFQNRRNIGGPLLVAINQRHENCKKIKKKILGKKPVPFQNLHYLNPFEPGKHVAVKYGKVMTVFSGAVRSKAVPSHHISYMECNYRVGDLNYTDDESGNFTIRFLGEEELTSEELSKRDDWIRETEPEDFNENLTSSDRYFWYNGISKTDNIISYPRSFILQSLESIYKDVGLIPVTKKHEGIYDERFNYPLEEAQIHEIQGKEYKNETSTSDPDQSTTKPDKDDQETRRGDQGRSPTINSGNKVSEITRNANETIVVEEKGYWSEEMSVWSIGSLVSLIGLYLLFRRRLKSNKNIRKYKHRLLRFFHLDYMSYPY</sequence>
<dbReference type="GO" id="GO:0019031">
    <property type="term" value="C:viral envelope"/>
    <property type="evidence" value="ECO:0007669"/>
    <property type="project" value="InterPro"/>
</dbReference>
<comment type="subcellular location">
    <subcellularLocation>
        <location evidence="1">Membrane</location>
        <topology evidence="1">Single-pass type I membrane protein</topology>
    </subcellularLocation>
</comment>
<dbReference type="EMBL" id="ON746527">
    <property type="protein sequence ID" value="UYL95594.1"/>
    <property type="molecule type" value="Viral_cRNA"/>
</dbReference>
<name>A0A9E7V2C5_9RHAB</name>
<feature type="transmembrane region" description="Helical" evidence="8">
    <location>
        <begin position="547"/>
        <end position="565"/>
    </location>
</feature>
<dbReference type="GO" id="GO:0016020">
    <property type="term" value="C:membrane"/>
    <property type="evidence" value="ECO:0007669"/>
    <property type="project" value="UniProtKB-SubCell"/>
</dbReference>
<evidence type="ECO:0000313" key="10">
    <source>
        <dbReference type="EMBL" id="UYL95594.1"/>
    </source>
</evidence>
<keyword evidence="5 8" id="KW-0472">Membrane</keyword>
<keyword evidence="3" id="KW-0732">Signal</keyword>
<feature type="domain" description="Spike glycoprotein fusion" evidence="9">
    <location>
        <begin position="72"/>
        <end position="167"/>
    </location>
</feature>